<proteinExistence type="predicted"/>
<gene>
    <name evidence="2" type="ORF">SAMN05421774_1013</name>
</gene>
<sequence>MPHKAALAIVWAVLTVALAAPARADDPPLTLELTFSQRALQELAGLSEMVTVSAFYFGEPAPGATIEPDEDGLIFLGLEEHVIWPVPQRLRLGANLAAMPHAQVVAPQVNVNIYSARFGAEDNLLDCGLIDGPVQDFAGRPQTIGCKLIGE</sequence>
<evidence type="ECO:0000313" key="2">
    <source>
        <dbReference type="EMBL" id="SIS51654.1"/>
    </source>
</evidence>
<evidence type="ECO:0000313" key="3">
    <source>
        <dbReference type="Proteomes" id="UP000186141"/>
    </source>
</evidence>
<accession>A0A1N7JQY7</accession>
<dbReference type="STRING" id="1086013.SAMN05421774_1013"/>
<feature type="signal peptide" evidence="1">
    <location>
        <begin position="1"/>
        <end position="24"/>
    </location>
</feature>
<organism evidence="2 3">
    <name type="scientific">Gemmobacter megaterium</name>
    <dbReference type="NCBI Taxonomy" id="1086013"/>
    <lineage>
        <taxon>Bacteria</taxon>
        <taxon>Pseudomonadati</taxon>
        <taxon>Pseudomonadota</taxon>
        <taxon>Alphaproteobacteria</taxon>
        <taxon>Rhodobacterales</taxon>
        <taxon>Paracoccaceae</taxon>
        <taxon>Gemmobacter</taxon>
    </lineage>
</organism>
<name>A0A1N7JQY7_9RHOB</name>
<keyword evidence="3" id="KW-1185">Reference proteome</keyword>
<dbReference type="RefSeq" id="WP_159441406.1">
    <property type="nucleotide sequence ID" value="NZ_BMEH01000001.1"/>
</dbReference>
<protein>
    <submittedName>
        <fullName evidence="2">Uncharacterized protein</fullName>
    </submittedName>
</protein>
<dbReference type="AlphaFoldDB" id="A0A1N7JQY7"/>
<dbReference type="OrthoDB" id="7376398at2"/>
<feature type="chain" id="PRO_5012658916" evidence="1">
    <location>
        <begin position="25"/>
        <end position="151"/>
    </location>
</feature>
<dbReference type="EMBL" id="FTOT01000001">
    <property type="protein sequence ID" value="SIS51654.1"/>
    <property type="molecule type" value="Genomic_DNA"/>
</dbReference>
<evidence type="ECO:0000256" key="1">
    <source>
        <dbReference type="SAM" id="SignalP"/>
    </source>
</evidence>
<reference evidence="2 3" key="1">
    <citation type="submission" date="2017-01" db="EMBL/GenBank/DDBJ databases">
        <authorList>
            <person name="Mah S.A."/>
            <person name="Swanson W.J."/>
            <person name="Moy G.W."/>
            <person name="Vacquier V.D."/>
        </authorList>
    </citation>
    <scope>NUCLEOTIDE SEQUENCE [LARGE SCALE GENOMIC DNA]</scope>
    <source>
        <strain evidence="2 3">DSM 26375</strain>
    </source>
</reference>
<keyword evidence="1" id="KW-0732">Signal</keyword>
<dbReference type="Proteomes" id="UP000186141">
    <property type="component" value="Unassembled WGS sequence"/>
</dbReference>